<dbReference type="EMBL" id="JAEKNS010000129">
    <property type="protein sequence ID" value="MBJ7595649.1"/>
    <property type="molecule type" value="Genomic_DNA"/>
</dbReference>
<feature type="region of interest" description="Disordered" evidence="1">
    <location>
        <begin position="1"/>
        <end position="24"/>
    </location>
</feature>
<accession>A0A934JYG5</accession>
<protein>
    <submittedName>
        <fullName evidence="2">DUF3151 family protein</fullName>
    </submittedName>
</protein>
<feature type="region of interest" description="Disordered" evidence="1">
    <location>
        <begin position="159"/>
        <end position="178"/>
    </location>
</feature>
<sequence>MSDQSHPFRDVPVVGAGPAAKPPRHQTVLSAEPADQLDALRAAVSAPDEPGRRARLLRIVAEHPSLVEGWARLSELTLAAGDAVVAYAFARVAYHRGLDRLRREGWGGTGMVHWTEPSNRGFLRGLHALLAASAALDERDESSRCRAFLLELDPEDTLGVAGYPETPGPTWTSPPLPE</sequence>
<reference evidence="2 3" key="1">
    <citation type="submission" date="2020-10" db="EMBL/GenBank/DDBJ databases">
        <title>Ca. Dormibacterota MAGs.</title>
        <authorList>
            <person name="Montgomery K."/>
        </authorList>
    </citation>
    <scope>NUCLEOTIDE SEQUENCE [LARGE SCALE GENOMIC DNA]</scope>
    <source>
        <strain evidence="2">SC8812_S17_18</strain>
    </source>
</reference>
<evidence type="ECO:0000313" key="3">
    <source>
        <dbReference type="Proteomes" id="UP000606991"/>
    </source>
</evidence>
<name>A0A934JYG5_9BACT</name>
<dbReference type="RefSeq" id="WP_337312947.1">
    <property type="nucleotide sequence ID" value="NZ_JAEKNS010000129.1"/>
</dbReference>
<dbReference type="Pfam" id="PF11349">
    <property type="entry name" value="DUF3151"/>
    <property type="match status" value="1"/>
</dbReference>
<comment type="caution">
    <text evidence="2">The sequence shown here is derived from an EMBL/GenBank/DDBJ whole genome shotgun (WGS) entry which is preliminary data.</text>
</comment>
<proteinExistence type="predicted"/>
<dbReference type="InterPro" id="IPR014487">
    <property type="entry name" value="DUF3151"/>
</dbReference>
<dbReference type="Proteomes" id="UP000606991">
    <property type="component" value="Unassembled WGS sequence"/>
</dbReference>
<evidence type="ECO:0000256" key="1">
    <source>
        <dbReference type="SAM" id="MobiDB-lite"/>
    </source>
</evidence>
<gene>
    <name evidence="2" type="ORF">JF886_12460</name>
</gene>
<dbReference type="AlphaFoldDB" id="A0A934JYG5"/>
<organism evidence="2 3">
    <name type="scientific">Candidatus Aeolococcus gillhamiae</name>
    <dbReference type="NCBI Taxonomy" id="3127015"/>
    <lineage>
        <taxon>Bacteria</taxon>
        <taxon>Bacillati</taxon>
        <taxon>Candidatus Dormiibacterota</taxon>
        <taxon>Candidatus Dormibacteria</taxon>
        <taxon>Candidatus Aeolococcales</taxon>
        <taxon>Candidatus Aeolococcaceae</taxon>
        <taxon>Candidatus Aeolococcus</taxon>
    </lineage>
</organism>
<evidence type="ECO:0000313" key="2">
    <source>
        <dbReference type="EMBL" id="MBJ7595649.1"/>
    </source>
</evidence>